<dbReference type="InterPro" id="IPR011990">
    <property type="entry name" value="TPR-like_helical_dom_sf"/>
</dbReference>
<reference evidence="5" key="1">
    <citation type="journal article" date="2014" name="Int. J. Syst. Evol. Microbiol.">
        <title>Complete genome sequence of Corynebacterium casei LMG S-19264T (=DSM 44701T), isolated from a smear-ripened cheese.</title>
        <authorList>
            <consortium name="US DOE Joint Genome Institute (JGI-PGF)"/>
            <person name="Walter F."/>
            <person name="Albersmeier A."/>
            <person name="Kalinowski J."/>
            <person name="Ruckert C."/>
        </authorList>
    </citation>
    <scope>NUCLEOTIDE SEQUENCE</scope>
    <source>
        <strain evidence="5">JCM 4956</strain>
    </source>
</reference>
<dbReference type="Proteomes" id="UP000645555">
    <property type="component" value="Unassembled WGS sequence"/>
</dbReference>
<name>A0A918N808_9ACTN</name>
<dbReference type="SMART" id="SM00028">
    <property type="entry name" value="TPR"/>
    <property type="match status" value="10"/>
</dbReference>
<evidence type="ECO:0000313" key="5">
    <source>
        <dbReference type="EMBL" id="GGX46235.1"/>
    </source>
</evidence>
<dbReference type="Pfam" id="PF13432">
    <property type="entry name" value="TPR_16"/>
    <property type="match status" value="1"/>
</dbReference>
<keyword evidence="2 3" id="KW-0802">TPR repeat</keyword>
<dbReference type="PROSITE" id="PS50293">
    <property type="entry name" value="TPR_REGION"/>
    <property type="match status" value="1"/>
</dbReference>
<keyword evidence="1" id="KW-0677">Repeat</keyword>
<feature type="repeat" description="TPR" evidence="3">
    <location>
        <begin position="539"/>
        <end position="572"/>
    </location>
</feature>
<dbReference type="PANTHER" id="PTHR44858:SF1">
    <property type="entry name" value="UDP-N-ACETYLGLUCOSAMINE--PEPTIDE N-ACETYLGLUCOSAMINYLTRANSFERASE SPINDLY-RELATED"/>
    <property type="match status" value="1"/>
</dbReference>
<protein>
    <recommendedName>
        <fullName evidence="7">Orc1-like AAA ATPase domain-containing protein</fullName>
    </recommendedName>
</protein>
<dbReference type="PROSITE" id="PS50005">
    <property type="entry name" value="TPR"/>
    <property type="match status" value="5"/>
</dbReference>
<dbReference type="SUPFAM" id="SSF52540">
    <property type="entry name" value="P-loop containing nucleoside triphosphate hydrolases"/>
    <property type="match status" value="1"/>
</dbReference>
<dbReference type="PANTHER" id="PTHR44858">
    <property type="entry name" value="TETRATRICOPEPTIDE REPEAT PROTEIN 6"/>
    <property type="match status" value="1"/>
</dbReference>
<reference evidence="5" key="2">
    <citation type="submission" date="2020-09" db="EMBL/GenBank/DDBJ databases">
        <authorList>
            <person name="Sun Q."/>
            <person name="Ohkuma M."/>
        </authorList>
    </citation>
    <scope>NUCLEOTIDE SEQUENCE</scope>
    <source>
        <strain evidence="5">JCM 4956</strain>
    </source>
</reference>
<dbReference type="Pfam" id="PF13414">
    <property type="entry name" value="TPR_11"/>
    <property type="match status" value="1"/>
</dbReference>
<feature type="region of interest" description="Disordered" evidence="4">
    <location>
        <begin position="111"/>
        <end position="130"/>
    </location>
</feature>
<gene>
    <name evidence="5" type="ORF">GCM10010515_11310</name>
</gene>
<keyword evidence="6" id="KW-1185">Reference proteome</keyword>
<evidence type="ECO:0000313" key="6">
    <source>
        <dbReference type="Proteomes" id="UP000645555"/>
    </source>
</evidence>
<feature type="repeat" description="TPR" evidence="3">
    <location>
        <begin position="743"/>
        <end position="776"/>
    </location>
</feature>
<dbReference type="InterPro" id="IPR019734">
    <property type="entry name" value="TPR_rpt"/>
</dbReference>
<proteinExistence type="predicted"/>
<dbReference type="Pfam" id="PF00515">
    <property type="entry name" value="TPR_1"/>
    <property type="match status" value="1"/>
</dbReference>
<dbReference type="Gene3D" id="1.25.40.10">
    <property type="entry name" value="Tetratricopeptide repeat domain"/>
    <property type="match status" value="4"/>
</dbReference>
<evidence type="ECO:0000256" key="4">
    <source>
        <dbReference type="SAM" id="MobiDB-lite"/>
    </source>
</evidence>
<feature type="repeat" description="TPR" evidence="3">
    <location>
        <begin position="641"/>
        <end position="674"/>
    </location>
</feature>
<dbReference type="SUPFAM" id="SSF48452">
    <property type="entry name" value="TPR-like"/>
    <property type="match status" value="3"/>
</dbReference>
<dbReference type="Pfam" id="PF14559">
    <property type="entry name" value="TPR_19"/>
    <property type="match status" value="1"/>
</dbReference>
<evidence type="ECO:0000256" key="1">
    <source>
        <dbReference type="ARBA" id="ARBA00022737"/>
    </source>
</evidence>
<evidence type="ECO:0000256" key="3">
    <source>
        <dbReference type="PROSITE-ProRule" id="PRU00339"/>
    </source>
</evidence>
<dbReference type="AlphaFoldDB" id="A0A918N808"/>
<feature type="repeat" description="TPR" evidence="3">
    <location>
        <begin position="573"/>
        <end position="606"/>
    </location>
</feature>
<dbReference type="InterPro" id="IPR027417">
    <property type="entry name" value="P-loop_NTPase"/>
</dbReference>
<organism evidence="5 6">
    <name type="scientific">Streptomyces fructofermentans</name>
    <dbReference type="NCBI Taxonomy" id="152141"/>
    <lineage>
        <taxon>Bacteria</taxon>
        <taxon>Bacillati</taxon>
        <taxon>Actinomycetota</taxon>
        <taxon>Actinomycetes</taxon>
        <taxon>Kitasatosporales</taxon>
        <taxon>Streptomycetaceae</taxon>
        <taxon>Streptomyces</taxon>
    </lineage>
</organism>
<evidence type="ECO:0008006" key="7">
    <source>
        <dbReference type="Google" id="ProtNLM"/>
    </source>
</evidence>
<feature type="repeat" description="TPR" evidence="3">
    <location>
        <begin position="607"/>
        <end position="640"/>
    </location>
</feature>
<accession>A0A918N808</accession>
<evidence type="ECO:0000256" key="2">
    <source>
        <dbReference type="ARBA" id="ARBA00022803"/>
    </source>
</evidence>
<dbReference type="EMBL" id="BMWD01000003">
    <property type="protein sequence ID" value="GGX46235.1"/>
    <property type="molecule type" value="Genomic_DNA"/>
</dbReference>
<feature type="compositionally biased region" description="Polar residues" evidence="4">
    <location>
        <begin position="118"/>
        <end position="130"/>
    </location>
</feature>
<sequence length="929" mass="99583">MADLIRRRTRAGFVGRGAERAAFRHNLGLSPRDERHRFLFHVHGNAGVGKTFLVRELEQVAQECGAHTVYVDEAAGSVPEAMAVISAHLGRQGHRFRDLDRMLVTHRERRHEAEAASVATQEPDQDGPSTASVLAARAGLAGIGLLPGAGALTQIVDPERLAEGADRVRAGLSARLRSQDDVQLVLSPESVLTPVLLRELAEAAATVPWIVLFLDTYERTGAFLDAWLRQVTTGDRYGGALPGNVVVVTAGQHPADPGRWGGLADFVVDMPLGPFTETEARGLLADRGVVAEPVVDEVLRLSGGLPVLVSTLAESRPADPADVGDPSSTAVERFLKWEPDPVRRATALACALPRRLDADVFRAVVDCGEEEAAGLFAWLRGLPFVSDRGDRVQYHDVVRAPMLRLQRHHSPRGWARRHSRLAAEFGRWREEAEAAAGADGTWADEAWRALRLAESYHLLCAAPRSALPVVLRDLVDACGRGDMPALRWAQVLADAGQDTDAPAVADWGRELLAALADGGVVEVLGRLLSRAELDASGRAAARTVRGDALRDGGAYERALAELDQAVALDPGLARARCARALAHAESGDHTAAVRDLDRAHELAPDDARTISLRGEYHRILGHHAQAVADLDRGIELDPARDFAWASRGATYSRLGRYEEALADLNRALEINPDYAWALARRARVRRALGQPRLQLADLDRAVALKPESAWMACERGDALRGAGRHEDAVADYDHAVGLDAGYASAYASRGVSHRELGRPGPALADLDRALALNPGYPWALCQRSDLHSRLGDPARALADASRAVELRPGDAGIRTLRGRALCGLGRYADARRELDLALELDPRSPEALCVRARALFELGLPDEALADVGRAAGPDGPAAASAGALVRLADVVDELAPWRSGRAGGALAPLLSRLSAAGRRTGPSPAPSE</sequence>
<dbReference type="InterPro" id="IPR050498">
    <property type="entry name" value="Ycf3"/>
</dbReference>
<comment type="caution">
    <text evidence="5">The sequence shown here is derived from an EMBL/GenBank/DDBJ whole genome shotgun (WGS) entry which is preliminary data.</text>
</comment>